<name>A0A498HIP5_MALDO</name>
<organism evidence="2 3">
    <name type="scientific">Malus domestica</name>
    <name type="common">Apple</name>
    <name type="synonym">Pyrus malus</name>
    <dbReference type="NCBI Taxonomy" id="3750"/>
    <lineage>
        <taxon>Eukaryota</taxon>
        <taxon>Viridiplantae</taxon>
        <taxon>Streptophyta</taxon>
        <taxon>Embryophyta</taxon>
        <taxon>Tracheophyta</taxon>
        <taxon>Spermatophyta</taxon>
        <taxon>Magnoliopsida</taxon>
        <taxon>eudicotyledons</taxon>
        <taxon>Gunneridae</taxon>
        <taxon>Pentapetalae</taxon>
        <taxon>rosids</taxon>
        <taxon>fabids</taxon>
        <taxon>Rosales</taxon>
        <taxon>Rosaceae</taxon>
        <taxon>Amygdaloideae</taxon>
        <taxon>Maleae</taxon>
        <taxon>Malus</taxon>
    </lineage>
</organism>
<evidence type="ECO:0000256" key="1">
    <source>
        <dbReference type="SAM" id="MobiDB-lite"/>
    </source>
</evidence>
<comment type="caution">
    <text evidence="2">The sequence shown here is derived from an EMBL/GenBank/DDBJ whole genome shotgun (WGS) entry which is preliminary data.</text>
</comment>
<feature type="region of interest" description="Disordered" evidence="1">
    <location>
        <begin position="255"/>
        <end position="274"/>
    </location>
</feature>
<gene>
    <name evidence="2" type="ORF">DVH24_018723</name>
</gene>
<accession>A0A498HIP5</accession>
<evidence type="ECO:0000313" key="3">
    <source>
        <dbReference type="Proteomes" id="UP000290289"/>
    </source>
</evidence>
<keyword evidence="3" id="KW-1185">Reference proteome</keyword>
<proteinExistence type="predicted"/>
<dbReference type="EMBL" id="RDQH01000342">
    <property type="protein sequence ID" value="RXH71368.1"/>
    <property type="molecule type" value="Genomic_DNA"/>
</dbReference>
<evidence type="ECO:0000313" key="2">
    <source>
        <dbReference type="EMBL" id="RXH71368.1"/>
    </source>
</evidence>
<protein>
    <submittedName>
        <fullName evidence="2">Uncharacterized protein</fullName>
    </submittedName>
</protein>
<dbReference type="Proteomes" id="UP000290289">
    <property type="component" value="Chromosome 16"/>
</dbReference>
<dbReference type="AlphaFoldDB" id="A0A498HIP5"/>
<reference evidence="2 3" key="1">
    <citation type="submission" date="2018-10" db="EMBL/GenBank/DDBJ databases">
        <title>A high-quality apple genome assembly.</title>
        <authorList>
            <person name="Hu J."/>
        </authorList>
    </citation>
    <scope>NUCLEOTIDE SEQUENCE [LARGE SCALE GENOMIC DNA]</scope>
    <source>
        <strain evidence="3">cv. HFTH1</strain>
        <tissue evidence="2">Young leaf</tissue>
    </source>
</reference>
<sequence length="274" mass="30914">MGVLMEVDLRLPLKRVMIINDQEDYPVLLSYEKLFEVCFYYGRRRVEGHKCQALEDKDGWLLVDRVFEDEPLVMPSGAEISEETRQGLHGGVMLVFPQPNLGEEAPSKDEEELELRYQVRAREEIASEGWTLSKRPFKLGVCTSAHCASLNAPSGWTTVASRKCRSASRGRSRVRRDGRSSDKVVRGNRTWVSKADLVSKWRPDCALVDDEIVGGNRFGESINGKGKAAVEEEDEFMEAEEENLELLQIGGSRKRVRNSGDENGSGFVVEDVDW</sequence>